<comment type="caution">
    <text evidence="2">The sequence shown here is derived from an EMBL/GenBank/DDBJ whole genome shotgun (WGS) entry which is preliminary data.</text>
</comment>
<evidence type="ECO:0000313" key="2">
    <source>
        <dbReference type="EMBL" id="GBN76313.1"/>
    </source>
</evidence>
<protein>
    <submittedName>
        <fullName evidence="2">Uncharacterized protein</fullName>
    </submittedName>
</protein>
<dbReference type="OrthoDB" id="6425297at2759"/>
<dbReference type="AlphaFoldDB" id="A0A4Y2RKU6"/>
<evidence type="ECO:0000256" key="1">
    <source>
        <dbReference type="SAM" id="MobiDB-lite"/>
    </source>
</evidence>
<proteinExistence type="predicted"/>
<evidence type="ECO:0000313" key="3">
    <source>
        <dbReference type="Proteomes" id="UP000499080"/>
    </source>
</evidence>
<feature type="compositionally biased region" description="Basic and acidic residues" evidence="1">
    <location>
        <begin position="119"/>
        <end position="129"/>
    </location>
</feature>
<feature type="region of interest" description="Disordered" evidence="1">
    <location>
        <begin position="103"/>
        <end position="134"/>
    </location>
</feature>
<reference evidence="2 3" key="1">
    <citation type="journal article" date="2019" name="Sci. Rep.">
        <title>Orb-weaving spider Araneus ventricosus genome elucidates the spidroin gene catalogue.</title>
        <authorList>
            <person name="Kono N."/>
            <person name="Nakamura H."/>
            <person name="Ohtoshi R."/>
            <person name="Moran D.A.P."/>
            <person name="Shinohara A."/>
            <person name="Yoshida Y."/>
            <person name="Fujiwara M."/>
            <person name="Mori M."/>
            <person name="Tomita M."/>
            <person name="Arakawa K."/>
        </authorList>
    </citation>
    <scope>NUCLEOTIDE SEQUENCE [LARGE SCALE GENOMIC DNA]</scope>
</reference>
<accession>A0A4Y2RKU6</accession>
<dbReference type="EMBL" id="BGPR01017488">
    <property type="protein sequence ID" value="GBN76313.1"/>
    <property type="molecule type" value="Genomic_DNA"/>
</dbReference>
<gene>
    <name evidence="2" type="ORF">AVEN_226824_1</name>
</gene>
<sequence length="162" mass="18014">MQKNAFLTRSDGYSWVCRKFGVNAHHVKRTVRNGSWFHYSHFCGSKETSNEWIVDDMNVSEPTVVDWKSFYRRYPTTAPCGSFCLLRFRPGPVRSALDDLVRPGSPSPTISTPCLARTPDQHGETEDRTPNLTPSDSLALLAAGLQDHATGLGRFSVANVAL</sequence>
<dbReference type="Proteomes" id="UP000499080">
    <property type="component" value="Unassembled WGS sequence"/>
</dbReference>
<name>A0A4Y2RKU6_ARAVE</name>
<organism evidence="2 3">
    <name type="scientific">Araneus ventricosus</name>
    <name type="common">Orbweaver spider</name>
    <name type="synonym">Epeira ventricosa</name>
    <dbReference type="NCBI Taxonomy" id="182803"/>
    <lineage>
        <taxon>Eukaryota</taxon>
        <taxon>Metazoa</taxon>
        <taxon>Ecdysozoa</taxon>
        <taxon>Arthropoda</taxon>
        <taxon>Chelicerata</taxon>
        <taxon>Arachnida</taxon>
        <taxon>Araneae</taxon>
        <taxon>Araneomorphae</taxon>
        <taxon>Entelegynae</taxon>
        <taxon>Araneoidea</taxon>
        <taxon>Araneidae</taxon>
        <taxon>Araneus</taxon>
    </lineage>
</organism>
<keyword evidence="3" id="KW-1185">Reference proteome</keyword>